<feature type="domain" description="Chemokine interleukin-8-like" evidence="3">
    <location>
        <begin position="32"/>
        <end position="92"/>
    </location>
</feature>
<dbReference type="AlphaFoldDB" id="A0AAV6T9Y5"/>
<organism evidence="4 5">
    <name type="scientific">Solea senegalensis</name>
    <name type="common">Senegalese sole</name>
    <dbReference type="NCBI Taxonomy" id="28829"/>
    <lineage>
        <taxon>Eukaryota</taxon>
        <taxon>Metazoa</taxon>
        <taxon>Chordata</taxon>
        <taxon>Craniata</taxon>
        <taxon>Vertebrata</taxon>
        <taxon>Euteleostomi</taxon>
        <taxon>Actinopterygii</taxon>
        <taxon>Neopterygii</taxon>
        <taxon>Teleostei</taxon>
        <taxon>Neoteleostei</taxon>
        <taxon>Acanthomorphata</taxon>
        <taxon>Carangaria</taxon>
        <taxon>Pleuronectiformes</taxon>
        <taxon>Pleuronectoidei</taxon>
        <taxon>Soleidae</taxon>
        <taxon>Solea</taxon>
    </lineage>
</organism>
<sequence length="141" mass="15813">MAPGGMIAVTTFVLFFILGPLSPAPATCSQMSRACCTRYNRKPVPFQRIKGFREQTMKENCHMEAIIFYTVKNNEVCATQRDEWVRKTLELLSSKLKKMSKADSATVETPMKKRENPSFNDGSGSPASAAERLFDSTESQY</sequence>
<dbReference type="PANTHER" id="PTHR12015">
    <property type="entry name" value="SMALL INDUCIBLE CYTOKINE A"/>
    <property type="match status" value="1"/>
</dbReference>
<evidence type="ECO:0000313" key="5">
    <source>
        <dbReference type="Proteomes" id="UP000693946"/>
    </source>
</evidence>
<evidence type="ECO:0000313" key="4">
    <source>
        <dbReference type="EMBL" id="KAG7526360.1"/>
    </source>
</evidence>
<dbReference type="GO" id="GO:0006955">
    <property type="term" value="P:immune response"/>
    <property type="evidence" value="ECO:0007669"/>
    <property type="project" value="InterPro"/>
</dbReference>
<evidence type="ECO:0000256" key="1">
    <source>
        <dbReference type="SAM" id="MobiDB-lite"/>
    </source>
</evidence>
<accession>A0AAV6T9Y5</accession>
<evidence type="ECO:0000256" key="2">
    <source>
        <dbReference type="SAM" id="SignalP"/>
    </source>
</evidence>
<dbReference type="CDD" id="cd00272">
    <property type="entry name" value="Chemokine_CC"/>
    <property type="match status" value="1"/>
</dbReference>
<feature type="chain" id="PRO_5043383753" evidence="2">
    <location>
        <begin position="27"/>
        <end position="141"/>
    </location>
</feature>
<feature type="region of interest" description="Disordered" evidence="1">
    <location>
        <begin position="97"/>
        <end position="141"/>
    </location>
</feature>
<proteinExistence type="predicted"/>
<feature type="signal peptide" evidence="2">
    <location>
        <begin position="1"/>
        <end position="26"/>
    </location>
</feature>
<dbReference type="Pfam" id="PF00048">
    <property type="entry name" value="IL8"/>
    <property type="match status" value="1"/>
</dbReference>
<evidence type="ECO:0000259" key="3">
    <source>
        <dbReference type="SMART" id="SM00199"/>
    </source>
</evidence>
<dbReference type="InterPro" id="IPR001811">
    <property type="entry name" value="Chemokine_IL8-like_dom"/>
</dbReference>
<dbReference type="GO" id="GO:0008009">
    <property type="term" value="F:chemokine activity"/>
    <property type="evidence" value="ECO:0007669"/>
    <property type="project" value="InterPro"/>
</dbReference>
<keyword evidence="5" id="KW-1185">Reference proteome</keyword>
<gene>
    <name evidence="4" type="ORF">JOB18_039347</name>
</gene>
<keyword evidence="2" id="KW-0732">Signal</keyword>
<dbReference type="InterPro" id="IPR039809">
    <property type="entry name" value="Chemokine_b/g/d"/>
</dbReference>
<dbReference type="EMBL" id="JAGKHQ010000001">
    <property type="protein sequence ID" value="KAG7526360.1"/>
    <property type="molecule type" value="Genomic_DNA"/>
</dbReference>
<dbReference type="GO" id="GO:0005576">
    <property type="term" value="C:extracellular region"/>
    <property type="evidence" value="ECO:0007669"/>
    <property type="project" value="InterPro"/>
</dbReference>
<comment type="caution">
    <text evidence="4">The sequence shown here is derived from an EMBL/GenBank/DDBJ whole genome shotgun (WGS) entry which is preliminary data.</text>
</comment>
<dbReference type="PANTHER" id="PTHR12015:SF108">
    <property type="entry name" value="C-C MOTIF CHEMOKINE 20"/>
    <property type="match status" value="1"/>
</dbReference>
<feature type="compositionally biased region" description="Polar residues" evidence="1">
    <location>
        <begin position="117"/>
        <end position="126"/>
    </location>
</feature>
<protein>
    <submittedName>
        <fullName evidence="4">C-C motif chemokine 20-like</fullName>
    </submittedName>
</protein>
<name>A0AAV6T9Y5_SOLSE</name>
<dbReference type="SMART" id="SM00199">
    <property type="entry name" value="SCY"/>
    <property type="match status" value="1"/>
</dbReference>
<reference evidence="4 5" key="1">
    <citation type="journal article" date="2021" name="Sci. Rep.">
        <title>Chromosome anchoring in Senegalese sole (Solea senegalensis) reveals sex-associated markers and genome rearrangements in flatfish.</title>
        <authorList>
            <person name="Guerrero-Cozar I."/>
            <person name="Gomez-Garrido J."/>
            <person name="Berbel C."/>
            <person name="Martinez-Blanch J.F."/>
            <person name="Alioto T."/>
            <person name="Claros M.G."/>
            <person name="Gagnaire P.A."/>
            <person name="Manchado M."/>
        </authorList>
    </citation>
    <scope>NUCLEOTIDE SEQUENCE [LARGE SCALE GENOMIC DNA]</scope>
    <source>
        <strain evidence="4">Sse05_10M</strain>
    </source>
</reference>
<dbReference type="Proteomes" id="UP000693946">
    <property type="component" value="Linkage Group LG1"/>
</dbReference>